<feature type="compositionally biased region" description="Acidic residues" evidence="1">
    <location>
        <begin position="197"/>
        <end position="232"/>
    </location>
</feature>
<dbReference type="GeneID" id="109419646"/>
<reference evidence="4" key="1">
    <citation type="journal article" date="2015" name="Proc. Natl. Acad. Sci. U.S.A.">
        <title>Genome sequence of the Asian Tiger mosquito, Aedes albopictus, reveals insights into its biology, genetics, and evolution.</title>
        <authorList>
            <person name="Chen X.G."/>
            <person name="Jiang X."/>
            <person name="Gu J."/>
            <person name="Xu M."/>
            <person name="Wu Y."/>
            <person name="Deng Y."/>
            <person name="Zhang C."/>
            <person name="Bonizzoni M."/>
            <person name="Dermauw W."/>
            <person name="Vontas J."/>
            <person name="Armbruster P."/>
            <person name="Huang X."/>
            <person name="Yang Y."/>
            <person name="Zhang H."/>
            <person name="He W."/>
            <person name="Peng H."/>
            <person name="Liu Y."/>
            <person name="Wu K."/>
            <person name="Chen J."/>
            <person name="Lirakis M."/>
            <person name="Topalis P."/>
            <person name="Van Leeuwen T."/>
            <person name="Hall A.B."/>
            <person name="Jiang X."/>
            <person name="Thorpe C."/>
            <person name="Mueller R.L."/>
            <person name="Sun C."/>
            <person name="Waterhouse R.M."/>
            <person name="Yan G."/>
            <person name="Tu Z.J."/>
            <person name="Fang X."/>
            <person name="James A.A."/>
        </authorList>
    </citation>
    <scope>NUCLEOTIDE SEQUENCE [LARGE SCALE GENOMIC DNA]</scope>
    <source>
        <strain evidence="4">Foshan</strain>
    </source>
</reference>
<proteinExistence type="predicted"/>
<evidence type="ECO:0000256" key="2">
    <source>
        <dbReference type="SAM" id="SignalP"/>
    </source>
</evidence>
<dbReference type="EnsemblMetazoa" id="AALFPA23_007569.R10089">
    <property type="protein sequence ID" value="AALFPA23_007569.P10089"/>
    <property type="gene ID" value="AALFPA23_007569"/>
</dbReference>
<feature type="compositionally biased region" description="Basic and acidic residues" evidence="1">
    <location>
        <begin position="233"/>
        <end position="251"/>
    </location>
</feature>
<feature type="chain" id="PRO_5046450789" description="Secreted protein" evidence="2">
    <location>
        <begin position="24"/>
        <end position="300"/>
    </location>
</feature>
<accession>A0ABM1YBC4</accession>
<evidence type="ECO:0008006" key="5">
    <source>
        <dbReference type="Google" id="ProtNLM"/>
    </source>
</evidence>
<evidence type="ECO:0000256" key="1">
    <source>
        <dbReference type="SAM" id="MobiDB-lite"/>
    </source>
</evidence>
<dbReference type="Proteomes" id="UP000069940">
    <property type="component" value="Unassembled WGS sequence"/>
</dbReference>
<feature type="compositionally biased region" description="Basic and acidic residues" evidence="1">
    <location>
        <begin position="270"/>
        <end position="281"/>
    </location>
</feature>
<evidence type="ECO:0000313" key="3">
    <source>
        <dbReference type="EnsemblMetazoa" id="AALFPA23_007569.P10089"/>
    </source>
</evidence>
<feature type="region of interest" description="Disordered" evidence="1">
    <location>
        <begin position="177"/>
        <end position="300"/>
    </location>
</feature>
<sequence>MGAAHPIGVVLVAVLIWPNLSLGTFMPVRPPSSVTSNNGGYFGNGGVGVGVGPIATDEFHSGGAPIGGPVGSGAGSIVFPGPNDRRAAFYGLLKLPYIICYYAAHGRWPNFPSHLQVAVLDLGRHVFAMDDYGLRNYCSKFFRFTIGHRPCCSTSVYPIAILPGGVGPGHIGYDQVPGKIPAKRTTKKPIPAPDAEFIPEVEPEGGAGEDTETEEPVPAEEEPAPEGGGEDYDTGRLVDRQRQKERRGSECREDEVDCGNKTVPFVPLRNGKDAKKLDKNKTGARKPTSDGRLGSTGIPK</sequence>
<keyword evidence="2" id="KW-0732">Signal</keyword>
<reference evidence="3" key="2">
    <citation type="submission" date="2025-05" db="UniProtKB">
        <authorList>
            <consortium name="EnsemblMetazoa"/>
        </authorList>
    </citation>
    <scope>IDENTIFICATION</scope>
    <source>
        <strain evidence="3">Foshan</strain>
    </source>
</reference>
<keyword evidence="4" id="KW-1185">Reference proteome</keyword>
<organism evidence="3 4">
    <name type="scientific">Aedes albopictus</name>
    <name type="common">Asian tiger mosquito</name>
    <name type="synonym">Stegomyia albopicta</name>
    <dbReference type="NCBI Taxonomy" id="7160"/>
    <lineage>
        <taxon>Eukaryota</taxon>
        <taxon>Metazoa</taxon>
        <taxon>Ecdysozoa</taxon>
        <taxon>Arthropoda</taxon>
        <taxon>Hexapoda</taxon>
        <taxon>Insecta</taxon>
        <taxon>Pterygota</taxon>
        <taxon>Neoptera</taxon>
        <taxon>Endopterygota</taxon>
        <taxon>Diptera</taxon>
        <taxon>Nematocera</taxon>
        <taxon>Culicoidea</taxon>
        <taxon>Culicidae</taxon>
        <taxon>Culicinae</taxon>
        <taxon>Aedini</taxon>
        <taxon>Aedes</taxon>
        <taxon>Stegomyia</taxon>
    </lineage>
</organism>
<dbReference type="RefSeq" id="XP_062705152.1">
    <property type="nucleotide sequence ID" value="XM_062849168.1"/>
</dbReference>
<protein>
    <recommendedName>
        <fullName evidence="5">Secreted protein</fullName>
    </recommendedName>
</protein>
<evidence type="ECO:0000313" key="4">
    <source>
        <dbReference type="Proteomes" id="UP000069940"/>
    </source>
</evidence>
<name>A0ABM1YBC4_AEDAL</name>
<feature type="signal peptide" evidence="2">
    <location>
        <begin position="1"/>
        <end position="23"/>
    </location>
</feature>